<keyword evidence="3" id="KW-1185">Reference proteome</keyword>
<dbReference type="Proteomes" id="UP000280834">
    <property type="component" value="Unassembled WGS sequence"/>
</dbReference>
<proteinExistence type="predicted"/>
<protein>
    <submittedName>
        <fullName evidence="4">7TM_GPCR_Srx domain-containing protein</fullName>
    </submittedName>
</protein>
<gene>
    <name evidence="2" type="ORF">BTMF_LOCUS15914</name>
</gene>
<dbReference type="WBParaSite" id="BTMF_0001795201-mRNA-1">
    <property type="protein sequence ID" value="BTMF_0001795201-mRNA-1"/>
    <property type="gene ID" value="BTMF_0001795201"/>
</dbReference>
<organism evidence="4">
    <name type="scientific">Brugia timori</name>
    <dbReference type="NCBI Taxonomy" id="42155"/>
    <lineage>
        <taxon>Eukaryota</taxon>
        <taxon>Metazoa</taxon>
        <taxon>Ecdysozoa</taxon>
        <taxon>Nematoda</taxon>
        <taxon>Chromadorea</taxon>
        <taxon>Rhabditida</taxon>
        <taxon>Spirurina</taxon>
        <taxon>Spiruromorpha</taxon>
        <taxon>Filarioidea</taxon>
        <taxon>Onchocercidae</taxon>
        <taxon>Brugia</taxon>
    </lineage>
</organism>
<name>A0A0R3RD29_9BILA</name>
<evidence type="ECO:0000313" key="3">
    <source>
        <dbReference type="Proteomes" id="UP000280834"/>
    </source>
</evidence>
<accession>A0A0R3RD29</accession>
<evidence type="ECO:0000256" key="1">
    <source>
        <dbReference type="SAM" id="Phobius"/>
    </source>
</evidence>
<dbReference type="EMBL" id="UZAG01023352">
    <property type="protein sequence ID" value="VDO56445.1"/>
    <property type="molecule type" value="Genomic_DNA"/>
</dbReference>
<dbReference type="AlphaFoldDB" id="A0A0R3RD29"/>
<keyword evidence="1" id="KW-1133">Transmembrane helix</keyword>
<feature type="transmembrane region" description="Helical" evidence="1">
    <location>
        <begin position="15"/>
        <end position="39"/>
    </location>
</feature>
<reference evidence="2 3" key="2">
    <citation type="submission" date="2018-11" db="EMBL/GenBank/DDBJ databases">
        <authorList>
            <consortium name="Pathogen Informatics"/>
        </authorList>
    </citation>
    <scope>NUCLEOTIDE SEQUENCE [LARGE SCALE GENOMIC DNA]</scope>
</reference>
<evidence type="ECO:0000313" key="4">
    <source>
        <dbReference type="WBParaSite" id="BTMF_0001795201-mRNA-1"/>
    </source>
</evidence>
<evidence type="ECO:0000313" key="2">
    <source>
        <dbReference type="EMBL" id="VDO56445.1"/>
    </source>
</evidence>
<sequence length="41" mass="4754">MFSGCLSIITIDDIIAINLFFIIFFITTAQWLVFPISFFSF</sequence>
<keyword evidence="1" id="KW-0812">Transmembrane</keyword>
<keyword evidence="1" id="KW-0472">Membrane</keyword>
<reference evidence="4" key="1">
    <citation type="submission" date="2017-02" db="UniProtKB">
        <authorList>
            <consortium name="WormBaseParasite"/>
        </authorList>
    </citation>
    <scope>IDENTIFICATION</scope>
</reference>